<evidence type="ECO:0000313" key="2">
    <source>
        <dbReference type="Proteomes" id="UP000027120"/>
    </source>
</evidence>
<dbReference type="Proteomes" id="UP000027120">
    <property type="component" value="Unassembled WGS sequence"/>
</dbReference>
<sequence>QCPICLRNYSLENIIIDPYFNRITSKVLFFS</sequence>
<feature type="non-terminal residue" evidence="1">
    <location>
        <position position="1"/>
    </location>
</feature>
<name>A0A067G489_CITSI</name>
<reference evidence="1 2" key="1">
    <citation type="submission" date="2014-04" db="EMBL/GenBank/DDBJ databases">
        <authorList>
            <consortium name="International Citrus Genome Consortium"/>
            <person name="Gmitter F."/>
            <person name="Chen C."/>
            <person name="Farmerie W."/>
            <person name="Harkins T."/>
            <person name="Desany B."/>
            <person name="Mohiuddin M."/>
            <person name="Kodira C."/>
            <person name="Borodovsky M."/>
            <person name="Lomsadze A."/>
            <person name="Burns P."/>
            <person name="Jenkins J."/>
            <person name="Prochnik S."/>
            <person name="Shu S."/>
            <person name="Chapman J."/>
            <person name="Pitluck S."/>
            <person name="Schmutz J."/>
            <person name="Rokhsar D."/>
        </authorList>
    </citation>
    <scope>NUCLEOTIDE SEQUENCE</scope>
</reference>
<accession>A0A067G489</accession>
<evidence type="ECO:0000313" key="1">
    <source>
        <dbReference type="EMBL" id="KDO73185.1"/>
    </source>
</evidence>
<organism evidence="1 2">
    <name type="scientific">Citrus sinensis</name>
    <name type="common">Sweet orange</name>
    <name type="synonym">Citrus aurantium var. sinensis</name>
    <dbReference type="NCBI Taxonomy" id="2711"/>
    <lineage>
        <taxon>Eukaryota</taxon>
        <taxon>Viridiplantae</taxon>
        <taxon>Streptophyta</taxon>
        <taxon>Embryophyta</taxon>
        <taxon>Tracheophyta</taxon>
        <taxon>Spermatophyta</taxon>
        <taxon>Magnoliopsida</taxon>
        <taxon>eudicotyledons</taxon>
        <taxon>Gunneridae</taxon>
        <taxon>Pentapetalae</taxon>
        <taxon>rosids</taxon>
        <taxon>malvids</taxon>
        <taxon>Sapindales</taxon>
        <taxon>Rutaceae</taxon>
        <taxon>Aurantioideae</taxon>
        <taxon>Citrus</taxon>
    </lineage>
</organism>
<proteinExistence type="predicted"/>
<keyword evidence="2" id="KW-1185">Reference proteome</keyword>
<dbReference type="EMBL" id="KK784886">
    <property type="protein sequence ID" value="KDO73185.1"/>
    <property type="molecule type" value="Genomic_DNA"/>
</dbReference>
<dbReference type="AlphaFoldDB" id="A0A067G489"/>
<protein>
    <submittedName>
        <fullName evidence="1">Uncharacterized protein</fullName>
    </submittedName>
</protein>
<dbReference type="Gene3D" id="3.30.40.10">
    <property type="entry name" value="Zinc/RING finger domain, C3HC4 (zinc finger)"/>
    <property type="match status" value="1"/>
</dbReference>
<gene>
    <name evidence="1" type="ORF">CISIN_1g0073661mg</name>
</gene>
<dbReference type="InterPro" id="IPR013083">
    <property type="entry name" value="Znf_RING/FYVE/PHD"/>
</dbReference>